<dbReference type="GO" id="GO:0005829">
    <property type="term" value="C:cytosol"/>
    <property type="evidence" value="ECO:0007669"/>
    <property type="project" value="TreeGrafter"/>
</dbReference>
<dbReference type="Pfam" id="PF19290">
    <property type="entry name" value="PmbA_TldD_2nd"/>
    <property type="match status" value="1"/>
</dbReference>
<dbReference type="InterPro" id="IPR045570">
    <property type="entry name" value="Metalloprtase-TldD/E_cen_dom"/>
</dbReference>
<feature type="domain" description="Metalloprotease TldD/E N-terminal" evidence="2">
    <location>
        <begin position="26"/>
        <end position="89"/>
    </location>
</feature>
<dbReference type="InterPro" id="IPR002510">
    <property type="entry name" value="Metalloprtase-TldD/E_N"/>
</dbReference>
<accession>A0AAW7ZH35</accession>
<feature type="domain" description="Metalloprotease TldD/E C-terminal" evidence="3">
    <location>
        <begin position="229"/>
        <end position="448"/>
    </location>
</feature>
<dbReference type="GO" id="GO:0008237">
    <property type="term" value="F:metallopeptidase activity"/>
    <property type="evidence" value="ECO:0007669"/>
    <property type="project" value="InterPro"/>
</dbReference>
<evidence type="ECO:0000256" key="1">
    <source>
        <dbReference type="ARBA" id="ARBA00005836"/>
    </source>
</evidence>
<evidence type="ECO:0000259" key="2">
    <source>
        <dbReference type="Pfam" id="PF01523"/>
    </source>
</evidence>
<evidence type="ECO:0000313" key="6">
    <source>
        <dbReference type="Proteomes" id="UP001172911"/>
    </source>
</evidence>
<dbReference type="InterPro" id="IPR047657">
    <property type="entry name" value="PmbA"/>
</dbReference>
<evidence type="ECO:0000313" key="5">
    <source>
        <dbReference type="EMBL" id="MDO7788634.1"/>
    </source>
</evidence>
<reference evidence="5" key="1">
    <citation type="journal article" date="2023" name="J. Hazard. Mater.">
        <title>Anaerobic biodegradation of pyrene and benzo[a]pyrene by a new sulfate-reducing Desulforamulus aquiferis strain DSA.</title>
        <authorList>
            <person name="Zhang Z."/>
            <person name="Sun J."/>
            <person name="Gong X."/>
            <person name="Wang C."/>
            <person name="Wang H."/>
        </authorList>
    </citation>
    <scope>NUCLEOTIDE SEQUENCE</scope>
    <source>
        <strain evidence="5">DSA</strain>
    </source>
</reference>
<dbReference type="AlphaFoldDB" id="A0AAW7ZH35"/>
<comment type="caution">
    <text evidence="5">The sequence shown here is derived from an EMBL/GenBank/DDBJ whole genome shotgun (WGS) entry which is preliminary data.</text>
</comment>
<protein>
    <submittedName>
        <fullName evidence="5">TldD/PmbA family protein</fullName>
    </submittedName>
</protein>
<comment type="similarity">
    <text evidence="1">Belongs to the peptidase U62 family.</text>
</comment>
<proteinExistence type="inferred from homology"/>
<dbReference type="Pfam" id="PF19289">
    <property type="entry name" value="PmbA_TldD_3rd"/>
    <property type="match status" value="1"/>
</dbReference>
<organism evidence="5 6">
    <name type="scientific">Desulforamulus aquiferis</name>
    <dbReference type="NCBI Taxonomy" id="1397668"/>
    <lineage>
        <taxon>Bacteria</taxon>
        <taxon>Bacillati</taxon>
        <taxon>Bacillota</taxon>
        <taxon>Clostridia</taxon>
        <taxon>Eubacteriales</taxon>
        <taxon>Peptococcaceae</taxon>
        <taxon>Desulforamulus</taxon>
    </lineage>
</organism>
<evidence type="ECO:0000259" key="4">
    <source>
        <dbReference type="Pfam" id="PF19290"/>
    </source>
</evidence>
<dbReference type="PANTHER" id="PTHR43421:SF1">
    <property type="entry name" value="METALLOPROTEASE PMBA"/>
    <property type="match status" value="1"/>
</dbReference>
<reference evidence="5" key="2">
    <citation type="submission" date="2023-03" db="EMBL/GenBank/DDBJ databases">
        <authorList>
            <person name="Zhang Z."/>
        </authorList>
    </citation>
    <scope>NUCLEOTIDE SEQUENCE</scope>
    <source>
        <strain evidence="5">DSA</strain>
    </source>
</reference>
<dbReference type="GO" id="GO:0006508">
    <property type="term" value="P:proteolysis"/>
    <property type="evidence" value="ECO:0007669"/>
    <property type="project" value="InterPro"/>
</dbReference>
<dbReference type="InterPro" id="IPR036059">
    <property type="entry name" value="TldD/PmbA_sf"/>
</dbReference>
<dbReference type="EMBL" id="JARPTC010000023">
    <property type="protein sequence ID" value="MDO7788634.1"/>
    <property type="molecule type" value="Genomic_DNA"/>
</dbReference>
<feature type="domain" description="Metalloprotease TldD/E central" evidence="4">
    <location>
        <begin position="120"/>
        <end position="222"/>
    </location>
</feature>
<keyword evidence="6" id="KW-1185">Reference proteome</keyword>
<dbReference type="SUPFAM" id="SSF111283">
    <property type="entry name" value="Putative modulator of DNA gyrase, PmbA/TldD"/>
    <property type="match status" value="1"/>
</dbReference>
<dbReference type="Gene3D" id="3.30.2290.10">
    <property type="entry name" value="PmbA/TldD superfamily"/>
    <property type="match status" value="1"/>
</dbReference>
<evidence type="ECO:0000259" key="3">
    <source>
        <dbReference type="Pfam" id="PF19289"/>
    </source>
</evidence>
<dbReference type="InterPro" id="IPR045569">
    <property type="entry name" value="Metalloprtase-TldD/E_C"/>
</dbReference>
<dbReference type="Pfam" id="PF01523">
    <property type="entry name" value="PmbA_TldD_1st"/>
    <property type="match status" value="1"/>
</dbReference>
<dbReference type="PANTHER" id="PTHR43421">
    <property type="entry name" value="METALLOPROTEASE PMBA"/>
    <property type="match status" value="1"/>
</dbReference>
<gene>
    <name evidence="5" type="ORF">P6N53_15505</name>
</gene>
<sequence length="449" mass="47325">MNSDGKFLNIAENAVQRAVQNGAAMAEAYLLSSKELSIEVRDSEVETMKLAEDRGLGVRVISEGRVGFAFTTRLSNDGLDQVVQQAIANGSNTEPDQYYTLPKVSGGYPELNVYDPGIRGATVEGKIKMAQEMERAAKAYDPRVKIIETSAYQDAEVEVSIVNSLGLKSHYQGAYCGIYLALVAGEGEDSQTGFALKYGLKYSELDPAAIGSKAAERAVRMLGAKQVGSQRVPVVLDPYIATSFLGLLAPALSGEAVQKGRSLFAGKVGQQVASNLVTIVDDGRLPGGIASAPFDGEGVPTSETVLIQGGQLKGFLHNTYTAAKEGICSTGNGVRGTFKGTPEVGVTNFFIKPGQQEHNNIIKEVKNGLYVTEVMGMHTANPISGDFSVGAAGIWIEKGELTKPVRNIAIAGNIMDLLGAVDAVGSELEFFGGKGAPTLRISSMSISGS</sequence>
<dbReference type="Proteomes" id="UP001172911">
    <property type="component" value="Unassembled WGS sequence"/>
</dbReference>
<dbReference type="RefSeq" id="WP_304544745.1">
    <property type="nucleotide sequence ID" value="NZ_JARPTC010000023.1"/>
</dbReference>
<dbReference type="InterPro" id="IPR035068">
    <property type="entry name" value="TldD/PmbA_N"/>
</dbReference>
<name>A0AAW7ZH35_9FIRM</name>